<organism evidence="2 3">
    <name type="scientific">Coniosporium apollinis (strain CBS 100218)</name>
    <name type="common">Rock-inhabiting black yeast</name>
    <dbReference type="NCBI Taxonomy" id="1168221"/>
    <lineage>
        <taxon>Eukaryota</taxon>
        <taxon>Fungi</taxon>
        <taxon>Dikarya</taxon>
        <taxon>Ascomycota</taxon>
        <taxon>Pezizomycotina</taxon>
        <taxon>Dothideomycetes</taxon>
        <taxon>Dothideomycetes incertae sedis</taxon>
        <taxon>Coniosporium</taxon>
    </lineage>
</organism>
<dbReference type="Proteomes" id="UP000016924">
    <property type="component" value="Unassembled WGS sequence"/>
</dbReference>
<evidence type="ECO:0000313" key="2">
    <source>
        <dbReference type="EMBL" id="EON64718.1"/>
    </source>
</evidence>
<feature type="compositionally biased region" description="Polar residues" evidence="1">
    <location>
        <begin position="221"/>
        <end position="237"/>
    </location>
</feature>
<feature type="compositionally biased region" description="Polar residues" evidence="1">
    <location>
        <begin position="297"/>
        <end position="307"/>
    </location>
</feature>
<proteinExistence type="predicted"/>
<dbReference type="HOGENOM" id="CLU_005862_0_0_1"/>
<dbReference type="GeneID" id="19901262"/>
<feature type="compositionally biased region" description="Polar residues" evidence="1">
    <location>
        <begin position="77"/>
        <end position="86"/>
    </location>
</feature>
<sequence length="827" mass="87333">MSTNIRVFVKFKESTVFAGEDVECTVTFKNIALAPGTERSLTRGAKPNGFIPAGERQRKAAPLQPNARPAPSRAPSVTSQATTQYTRGHRPALSLNTPPSFTSGHPLGASSGVTGGPPASGQKHGRSLSIVSLGNDGSGDAGPSRTAVGPTRRPSWGHGRSASLHGMPGRGLGGPHPTSPDGHSVIQPSPLVASSSPPTVPEEQPAFTLPLRSARRLSGQAIGSSKPNIPQSTQESSDAFPRSFRFPRSPETSAHEPSATAADHRTRAPNRGSHSPRPPDKPPDRTQNLSPLARILSGSSMNGTPRSSGEFYTASNHSDGTLASEYIPQPTARLLPRPAHLRQGSQARVSMSQRPPEVLMMGYAQVMGSFTLDGSLVNQAPFEEIKRKGVFGGQGGGGVVGVERPKRESGLFGALGWGGIGESLNGLIGGSEPSSIREMRSKATSKSIPLLSTPQSILFVDLQLAPGESRSYSYSFTLPRGLPPTHKGRAMKVNYHLAVGTQRPGSARDQQVRHVDVPFRVFGSVTGRGEILGHDLMSPYILLRDEARTSSLDPPTPSHTTTAISAAKSSKDAAAGLEDFQNYITALLTAPSPSSGLLSPTTATPLRRRSTLAVLDEPLPRTAKESIDLAILRSNISSPGAPSPSRFSIARSGRPVGVLHLARPSYRLGESIDVVIDFSGADIPTYAVAISLENCERVDPALALRSEGSVERATRKVLAAQTENTLWARRVAVCLAVPGNATPEFVTSGVGLVWRVRVEFVTPRVGDEGGQEREWGQLLEEVGRDERGVMLAAVERLGCESFEVAIPVRVYGAVVGGGEGGEPEGLV</sequence>
<gene>
    <name evidence="2" type="ORF">W97_03951</name>
</gene>
<accession>R7YSA6</accession>
<evidence type="ECO:0000313" key="3">
    <source>
        <dbReference type="Proteomes" id="UP000016924"/>
    </source>
</evidence>
<dbReference type="OMA" id="VLGHDLM"/>
<feature type="compositionally biased region" description="Low complexity" evidence="1">
    <location>
        <begin position="67"/>
        <end position="76"/>
    </location>
</feature>
<dbReference type="EMBL" id="JH767570">
    <property type="protein sequence ID" value="EON64718.1"/>
    <property type="molecule type" value="Genomic_DNA"/>
</dbReference>
<dbReference type="InterPro" id="IPR014848">
    <property type="entry name" value="Rgp1"/>
</dbReference>
<feature type="non-terminal residue" evidence="2">
    <location>
        <position position="827"/>
    </location>
</feature>
<name>R7YSA6_CONA1</name>
<dbReference type="OrthoDB" id="1918at2759"/>
<evidence type="ECO:0008006" key="4">
    <source>
        <dbReference type="Google" id="ProtNLM"/>
    </source>
</evidence>
<protein>
    <recommendedName>
        <fullName evidence="4">Rgp1-domain-containing protein</fullName>
    </recommendedName>
</protein>
<feature type="compositionally biased region" description="Polar residues" evidence="1">
    <location>
        <begin position="94"/>
        <end position="103"/>
    </location>
</feature>
<dbReference type="PANTHER" id="PTHR12507">
    <property type="entry name" value="REDUCED GROWTH PHENOTYPE 1 RGP1, YEAST -RELATED"/>
    <property type="match status" value="1"/>
</dbReference>
<reference evidence="3" key="1">
    <citation type="submission" date="2012-06" db="EMBL/GenBank/DDBJ databases">
        <title>The genome sequence of Coniosporium apollinis CBS 100218.</title>
        <authorList>
            <consortium name="The Broad Institute Genome Sequencing Platform"/>
            <person name="Cuomo C."/>
            <person name="Gorbushina A."/>
            <person name="Noack S."/>
            <person name="Walker B."/>
            <person name="Young S.K."/>
            <person name="Zeng Q."/>
            <person name="Gargeya S."/>
            <person name="Fitzgerald M."/>
            <person name="Haas B."/>
            <person name="Abouelleil A."/>
            <person name="Alvarado L."/>
            <person name="Arachchi H.M."/>
            <person name="Berlin A.M."/>
            <person name="Chapman S.B."/>
            <person name="Goldberg J."/>
            <person name="Griggs A."/>
            <person name="Gujja S."/>
            <person name="Hansen M."/>
            <person name="Howarth C."/>
            <person name="Imamovic A."/>
            <person name="Larimer J."/>
            <person name="McCowan C."/>
            <person name="Montmayeur A."/>
            <person name="Murphy C."/>
            <person name="Neiman D."/>
            <person name="Pearson M."/>
            <person name="Priest M."/>
            <person name="Roberts A."/>
            <person name="Saif S."/>
            <person name="Shea T."/>
            <person name="Sisk P."/>
            <person name="Sykes S."/>
            <person name="Wortman J."/>
            <person name="Nusbaum C."/>
            <person name="Birren B."/>
        </authorList>
    </citation>
    <scope>NUCLEOTIDE SEQUENCE [LARGE SCALE GENOMIC DNA]</scope>
    <source>
        <strain evidence="3">CBS 100218</strain>
    </source>
</reference>
<feature type="region of interest" description="Disordered" evidence="1">
    <location>
        <begin position="39"/>
        <end position="323"/>
    </location>
</feature>
<keyword evidence="3" id="KW-1185">Reference proteome</keyword>
<dbReference type="Pfam" id="PF08737">
    <property type="entry name" value="Rgp1"/>
    <property type="match status" value="1"/>
</dbReference>
<dbReference type="STRING" id="1168221.R7YSA6"/>
<evidence type="ECO:0000256" key="1">
    <source>
        <dbReference type="SAM" id="MobiDB-lite"/>
    </source>
</evidence>
<dbReference type="RefSeq" id="XP_007780035.1">
    <property type="nucleotide sequence ID" value="XM_007781845.1"/>
</dbReference>
<dbReference type="AlphaFoldDB" id="R7YSA6"/>
<dbReference type="eggNOG" id="KOG4469">
    <property type="taxonomic scope" value="Eukaryota"/>
</dbReference>